<dbReference type="Proteomes" id="UP001319874">
    <property type="component" value="Chromosome 4"/>
</dbReference>
<evidence type="ECO:0000313" key="1">
    <source>
        <dbReference type="EMBL" id="BCZ84688.1"/>
    </source>
</evidence>
<reference evidence="1 2" key="1">
    <citation type="journal article" date="2022" name="Front. Microbiol.">
        <title>Identification and characterization of a novel class of self-sufficient cytochrome P450 hydroxylase involved in cyclohexanecarboxylate degradation in Paraburkholderia terrae strain KU-64.</title>
        <authorList>
            <person name="Yamamoto T."/>
            <person name="Hasegawa Y."/>
            <person name="Iwaki H."/>
        </authorList>
    </citation>
    <scope>NUCLEOTIDE SEQUENCE [LARGE SCALE GENOMIC DNA]</scope>
    <source>
        <strain evidence="1 2">KU-64</strain>
    </source>
</reference>
<accession>A0ABM7U011</accession>
<sequence>MRRREYQHAAILAENEVAGLAFRPVDDNRGDRLRRLDPRLGLGRASAQ</sequence>
<name>A0ABM7U011_9BURK</name>
<dbReference type="EMBL" id="AP024958">
    <property type="protein sequence ID" value="BCZ84688.1"/>
    <property type="molecule type" value="Genomic_DNA"/>
</dbReference>
<proteinExistence type="predicted"/>
<organism evidence="1 2">
    <name type="scientific">Paraburkholderia terrae</name>
    <dbReference type="NCBI Taxonomy" id="311230"/>
    <lineage>
        <taxon>Bacteria</taxon>
        <taxon>Pseudomonadati</taxon>
        <taxon>Pseudomonadota</taxon>
        <taxon>Betaproteobacteria</taxon>
        <taxon>Burkholderiales</taxon>
        <taxon>Burkholderiaceae</taxon>
        <taxon>Paraburkholderia</taxon>
    </lineage>
</organism>
<gene>
    <name evidence="1" type="ORF">PTKU64_83630</name>
</gene>
<protein>
    <submittedName>
        <fullName evidence="1">Uncharacterized protein</fullName>
    </submittedName>
</protein>
<keyword evidence="2" id="KW-1185">Reference proteome</keyword>
<evidence type="ECO:0000313" key="2">
    <source>
        <dbReference type="Proteomes" id="UP001319874"/>
    </source>
</evidence>